<feature type="transmembrane region" description="Helical" evidence="7">
    <location>
        <begin position="137"/>
        <end position="154"/>
    </location>
</feature>
<feature type="transmembrane region" description="Helical" evidence="7">
    <location>
        <begin position="555"/>
        <end position="578"/>
    </location>
</feature>
<evidence type="ECO:0000256" key="3">
    <source>
        <dbReference type="ARBA" id="ARBA00022692"/>
    </source>
</evidence>
<name>L9VR49_9EURY</name>
<dbReference type="GO" id="GO:0005886">
    <property type="term" value="C:plasma membrane"/>
    <property type="evidence" value="ECO:0007669"/>
    <property type="project" value="TreeGrafter"/>
</dbReference>
<feature type="transmembrane region" description="Helical" evidence="7">
    <location>
        <begin position="304"/>
        <end position="328"/>
    </location>
</feature>
<feature type="transmembrane region" description="Helical" evidence="7">
    <location>
        <begin position="406"/>
        <end position="425"/>
    </location>
</feature>
<feature type="transmembrane region" description="Helical" evidence="7">
    <location>
        <begin position="584"/>
        <end position="606"/>
    </location>
</feature>
<evidence type="ECO:0000256" key="7">
    <source>
        <dbReference type="SAM" id="Phobius"/>
    </source>
</evidence>
<evidence type="ECO:0000256" key="1">
    <source>
        <dbReference type="ARBA" id="ARBA00004141"/>
    </source>
</evidence>
<keyword evidence="9" id="KW-1185">Reference proteome</keyword>
<keyword evidence="3 7" id="KW-0812">Transmembrane</keyword>
<feature type="transmembrane region" description="Helical" evidence="7">
    <location>
        <begin position="494"/>
        <end position="517"/>
    </location>
</feature>
<dbReference type="Pfam" id="PF00939">
    <property type="entry name" value="Na_sulph_symp"/>
    <property type="match status" value="1"/>
</dbReference>
<dbReference type="PROSITE" id="PS01271">
    <property type="entry name" value="NA_SULFATE"/>
    <property type="match status" value="1"/>
</dbReference>
<feature type="transmembrane region" description="Helical" evidence="7">
    <location>
        <begin position="523"/>
        <end position="543"/>
    </location>
</feature>
<dbReference type="GO" id="GO:0015141">
    <property type="term" value="F:succinate transmembrane transporter activity"/>
    <property type="evidence" value="ECO:0007669"/>
    <property type="project" value="UniProtKB-ARBA"/>
</dbReference>
<proteinExistence type="predicted"/>
<evidence type="ECO:0000256" key="5">
    <source>
        <dbReference type="ARBA" id="ARBA00023136"/>
    </source>
</evidence>
<feature type="transmembrane region" description="Helical" evidence="7">
    <location>
        <begin position="251"/>
        <end position="284"/>
    </location>
</feature>
<dbReference type="STRING" id="1114856.GCA_000383975_03063"/>
<dbReference type="Proteomes" id="UP000011599">
    <property type="component" value="Unassembled WGS sequence"/>
</dbReference>
<dbReference type="InterPro" id="IPR031312">
    <property type="entry name" value="Na/sul_symport_CS"/>
</dbReference>
<comment type="caution">
    <text evidence="8">The sequence shown here is derived from an EMBL/GenBank/DDBJ whole genome shotgun (WGS) entry which is preliminary data.</text>
</comment>
<accession>L9VR49</accession>
<dbReference type="PATRIC" id="fig|1114856.3.peg.2746"/>
<dbReference type="RefSeq" id="WP_006090532.1">
    <property type="nucleotide sequence ID" value="NZ_AOHW01000036.1"/>
</dbReference>
<evidence type="ECO:0000256" key="2">
    <source>
        <dbReference type="ARBA" id="ARBA00022448"/>
    </source>
</evidence>
<comment type="subcellular location">
    <subcellularLocation>
        <location evidence="1">Membrane</location>
        <topology evidence="1">Multi-pass membrane protein</topology>
    </subcellularLocation>
</comment>
<feature type="compositionally biased region" description="Basic and acidic residues" evidence="6">
    <location>
        <begin position="70"/>
        <end position="86"/>
    </location>
</feature>
<organism evidence="8 9">
    <name type="scientific">Natronorubrum tibetense GA33</name>
    <dbReference type="NCBI Taxonomy" id="1114856"/>
    <lineage>
        <taxon>Archaea</taxon>
        <taxon>Methanobacteriati</taxon>
        <taxon>Methanobacteriota</taxon>
        <taxon>Stenosarchaea group</taxon>
        <taxon>Halobacteria</taxon>
        <taxon>Halobacteriales</taxon>
        <taxon>Natrialbaceae</taxon>
        <taxon>Natronorubrum</taxon>
    </lineage>
</organism>
<feature type="compositionally biased region" description="Gly residues" evidence="6">
    <location>
        <begin position="101"/>
        <end position="118"/>
    </location>
</feature>
<dbReference type="NCBIfam" id="TIGR00785">
    <property type="entry name" value="dass"/>
    <property type="match status" value="1"/>
</dbReference>
<dbReference type="PANTHER" id="PTHR10283">
    <property type="entry name" value="SOLUTE CARRIER FAMILY 13 MEMBER"/>
    <property type="match status" value="1"/>
</dbReference>
<evidence type="ECO:0000256" key="4">
    <source>
        <dbReference type="ARBA" id="ARBA00022989"/>
    </source>
</evidence>
<keyword evidence="2" id="KW-0813">Transport</keyword>
<dbReference type="CDD" id="cd01115">
    <property type="entry name" value="SLC13_permease"/>
    <property type="match status" value="1"/>
</dbReference>
<reference evidence="8 9" key="1">
    <citation type="journal article" date="2014" name="PLoS Genet.">
        <title>Phylogenetically driven sequencing of extremely halophilic archaea reveals strategies for static and dynamic osmo-response.</title>
        <authorList>
            <person name="Becker E.A."/>
            <person name="Seitzer P.M."/>
            <person name="Tritt A."/>
            <person name="Larsen D."/>
            <person name="Krusor M."/>
            <person name="Yao A.I."/>
            <person name="Wu D."/>
            <person name="Madern D."/>
            <person name="Eisen J.A."/>
            <person name="Darling A.E."/>
            <person name="Facciotti M.T."/>
        </authorList>
    </citation>
    <scope>NUCLEOTIDE SEQUENCE [LARGE SCALE GENOMIC DNA]</scope>
    <source>
        <strain evidence="8 9">GA33</strain>
    </source>
</reference>
<feature type="transmembrane region" description="Helical" evidence="7">
    <location>
        <begin position="349"/>
        <end position="371"/>
    </location>
</feature>
<gene>
    <name evidence="8" type="ORF">C496_13191</name>
</gene>
<feature type="transmembrane region" description="Helical" evidence="7">
    <location>
        <begin position="209"/>
        <end position="230"/>
    </location>
</feature>
<feature type="region of interest" description="Disordered" evidence="6">
    <location>
        <begin position="70"/>
        <end position="127"/>
    </location>
</feature>
<keyword evidence="4 7" id="KW-1133">Transmembrane helix</keyword>
<protein>
    <submittedName>
        <fullName evidence="8">Anion transporter</fullName>
    </submittedName>
</protein>
<feature type="transmembrane region" description="Helical" evidence="7">
    <location>
        <begin position="618"/>
        <end position="638"/>
    </location>
</feature>
<evidence type="ECO:0000256" key="6">
    <source>
        <dbReference type="SAM" id="MobiDB-lite"/>
    </source>
</evidence>
<dbReference type="EMBL" id="AOHW01000036">
    <property type="protein sequence ID" value="ELY39634.1"/>
    <property type="molecule type" value="Genomic_DNA"/>
</dbReference>
<dbReference type="InterPro" id="IPR001898">
    <property type="entry name" value="SLC13A/DASS"/>
</dbReference>
<evidence type="ECO:0000313" key="8">
    <source>
        <dbReference type="EMBL" id="ELY39634.1"/>
    </source>
</evidence>
<dbReference type="eggNOG" id="arCOG00238">
    <property type="taxonomic scope" value="Archaea"/>
</dbReference>
<feature type="transmembrane region" description="Helical" evidence="7">
    <location>
        <begin position="185"/>
        <end position="203"/>
    </location>
</feature>
<keyword evidence="5 7" id="KW-0472">Membrane</keyword>
<dbReference type="AlphaFoldDB" id="L9VR49"/>
<sequence length="653" mass="68610">MPNSKPDDRLTDQLSNRVRTATQRLWAYLWRLNEQTKAYLTLDGPAIVEDMDSLSAEERRLARKAFADGGRDLGETAGDGRDRDVDSGTDDSDTTTERGDVGGTGGDGGGTGGDGGGNGDEESPFDVGGSYGLRQKIGFGLGPVLFALIFLSPTPEGLTPEGQAVAAVTAWVAVWWMSEAIPIPATSLLPIVLFPLTGALPAAETTPSYANPLIFLFMGGFFLAMAMQRWGLHRRIALRTIKAVGTEPSRLILGFMLATAFLSMWVSNSATVMMMVPIALAVIYQTADLVDDSDLDIDTTEGNFSFGIALMLCIAYGASVGGVATLIGTPPNILFAGQAGELFGENISFAQWMLYGVPISAIGLVAVYIHVTRIAMSPQFDQLPIGAGTIDRQLSDLGSMNKQERLVLVVFVSMAFAWIGASLIGQFDSAPAFVPGAVALFLDPIFAVPVPDDADTVVAIGGAMVLFTLPTTTEDGEHTFLLDWSNAVDIPWGVILLFGGGLAIAAGFGDTGLAAWIGEQLQALEGVSMVLILFSVVAMTIFLTEVTSNTATTAMLMPILAGVAVGIGVHPFGLMIAAATAASFAFMLPVATPPNAIVFGSGYITLPQMVRVGVGLNVIGIILITAVALVWLPVAWGIDITALPTEFVEAWGS</sequence>
<dbReference type="OrthoDB" id="19068at2157"/>
<evidence type="ECO:0000313" key="9">
    <source>
        <dbReference type="Proteomes" id="UP000011599"/>
    </source>
</evidence>
<dbReference type="PANTHER" id="PTHR10283:SF82">
    <property type="entry name" value="SOLUTE CARRIER FAMILY 13 MEMBER 2"/>
    <property type="match status" value="1"/>
</dbReference>